<accession>A0A081N3V2</accession>
<proteinExistence type="predicted"/>
<organism evidence="1 2">
    <name type="scientific">Endozoicomonas numazuensis</name>
    <dbReference type="NCBI Taxonomy" id="1137799"/>
    <lineage>
        <taxon>Bacteria</taxon>
        <taxon>Pseudomonadati</taxon>
        <taxon>Pseudomonadota</taxon>
        <taxon>Gammaproteobacteria</taxon>
        <taxon>Oceanospirillales</taxon>
        <taxon>Endozoicomonadaceae</taxon>
        <taxon>Endozoicomonas</taxon>
    </lineage>
</organism>
<evidence type="ECO:0000313" key="2">
    <source>
        <dbReference type="Proteomes" id="UP000028073"/>
    </source>
</evidence>
<dbReference type="OrthoDB" id="1633687at2"/>
<dbReference type="GO" id="GO:0016829">
    <property type="term" value="F:lyase activity"/>
    <property type="evidence" value="ECO:0007669"/>
    <property type="project" value="InterPro"/>
</dbReference>
<evidence type="ECO:0000313" key="1">
    <source>
        <dbReference type="EMBL" id="KEQ13125.1"/>
    </source>
</evidence>
<dbReference type="AlphaFoldDB" id="A0A081N3V2"/>
<comment type="caution">
    <text evidence="1">The sequence shown here is derived from an EMBL/GenBank/DDBJ whole genome shotgun (WGS) entry which is preliminary data.</text>
</comment>
<dbReference type="RefSeq" id="WP_034842287.1">
    <property type="nucleotide sequence ID" value="NZ_JOKH01000009.1"/>
</dbReference>
<dbReference type="Pfam" id="PF06314">
    <property type="entry name" value="ADC"/>
    <property type="match status" value="1"/>
</dbReference>
<dbReference type="Proteomes" id="UP000028073">
    <property type="component" value="Unassembled WGS sequence"/>
</dbReference>
<gene>
    <name evidence="1" type="ORF">GZ78_26620</name>
</gene>
<dbReference type="InterPro" id="IPR010451">
    <property type="entry name" value="Acetoacetate_decarboxylase"/>
</dbReference>
<name>A0A081N3V2_9GAMM</name>
<dbReference type="InterPro" id="IPR023375">
    <property type="entry name" value="ADC_dom_sf"/>
</dbReference>
<dbReference type="EMBL" id="JOKH01000009">
    <property type="protein sequence ID" value="KEQ13125.1"/>
    <property type="molecule type" value="Genomic_DNA"/>
</dbReference>
<sequence>MSAEQQGPLTPPGEIANWPLLKIKYDTDPACIEKLLPPGISPGKNPTVNITIYNFPVLNEPEYGYVISVDADYKGTEGEFTLAIGIDQEAAVFGSQERWGQPKFPATTQYFRLIDQVTAKLTHQGYTFLEFSGKVTGTGEIPPEHETNEWWLKYSRSVDVMSTEFDYPPNVVHVYSKYGTAHIEELECELKLNESPWDPIATLLPVKSQPKAHLWSPIFLDRKITLAGELDAKAFFPYADTIGGSRWPGESGGPKKTLYKE</sequence>
<dbReference type="SUPFAM" id="SSF160104">
    <property type="entry name" value="Acetoacetate decarboxylase-like"/>
    <property type="match status" value="1"/>
</dbReference>
<protein>
    <submittedName>
        <fullName evidence="1">Acetoacetate decarboxylase</fullName>
    </submittedName>
</protein>
<dbReference type="eggNOG" id="COG4689">
    <property type="taxonomic scope" value="Bacteria"/>
</dbReference>
<keyword evidence="2" id="KW-1185">Reference proteome</keyword>
<dbReference type="Gene3D" id="2.40.400.10">
    <property type="entry name" value="Acetoacetate decarboxylase-like"/>
    <property type="match status" value="1"/>
</dbReference>
<reference evidence="1 2" key="1">
    <citation type="submission" date="2014-06" db="EMBL/GenBank/DDBJ databases">
        <title>Whole Genome Sequences of Three Symbiotic Endozoicomonas Bacteria.</title>
        <authorList>
            <person name="Neave M.J."/>
            <person name="Apprill A."/>
            <person name="Voolstra C.R."/>
        </authorList>
    </citation>
    <scope>NUCLEOTIDE SEQUENCE [LARGE SCALE GENOMIC DNA]</scope>
    <source>
        <strain evidence="1 2">DSM 25634</strain>
    </source>
</reference>
<dbReference type="STRING" id="1137799.GZ78_26620"/>